<dbReference type="AlphaFoldDB" id="A0A934W0A6"/>
<dbReference type="CDD" id="cd01004">
    <property type="entry name" value="PBP2_MidA_like"/>
    <property type="match status" value="1"/>
</dbReference>
<dbReference type="Pfam" id="PF00497">
    <property type="entry name" value="SBP_bac_3"/>
    <property type="match status" value="1"/>
</dbReference>
<reference evidence="4" key="1">
    <citation type="submission" date="2021-01" db="EMBL/GenBank/DDBJ databases">
        <title>Paracoccus amoyensis sp. nov., isolated from the surface seawater along the coast of Xiamen Island, China.</title>
        <authorList>
            <person name="Lyu L."/>
        </authorList>
    </citation>
    <scope>NUCLEOTIDE SEQUENCE</scope>
    <source>
        <strain evidence="4">MJ17</strain>
    </source>
</reference>
<evidence type="ECO:0000313" key="5">
    <source>
        <dbReference type="Proteomes" id="UP000640485"/>
    </source>
</evidence>
<keyword evidence="5" id="KW-1185">Reference proteome</keyword>
<organism evidence="4 5">
    <name type="scientific">Paracoccus caeni</name>
    <dbReference type="NCBI Taxonomy" id="657651"/>
    <lineage>
        <taxon>Bacteria</taxon>
        <taxon>Pseudomonadati</taxon>
        <taxon>Pseudomonadota</taxon>
        <taxon>Alphaproteobacteria</taxon>
        <taxon>Rhodobacterales</taxon>
        <taxon>Paracoccaceae</taxon>
        <taxon>Paracoccus</taxon>
    </lineage>
</organism>
<evidence type="ECO:0000256" key="1">
    <source>
        <dbReference type="ARBA" id="ARBA00022729"/>
    </source>
</evidence>
<feature type="signal peptide" evidence="2">
    <location>
        <begin position="1"/>
        <end position="23"/>
    </location>
</feature>
<evidence type="ECO:0000313" key="4">
    <source>
        <dbReference type="EMBL" id="MBK4217892.1"/>
    </source>
</evidence>
<dbReference type="RefSeq" id="WP_200689081.1">
    <property type="nucleotide sequence ID" value="NZ_JAEPRQ010000010.1"/>
</dbReference>
<accession>A0A934W0A6</accession>
<gene>
    <name evidence="4" type="ORF">JJJ17_18315</name>
</gene>
<dbReference type="InterPro" id="IPR001638">
    <property type="entry name" value="Solute-binding_3/MltF_N"/>
</dbReference>
<dbReference type="SMART" id="SM00062">
    <property type="entry name" value="PBPb"/>
    <property type="match status" value="1"/>
</dbReference>
<proteinExistence type="predicted"/>
<dbReference type="Proteomes" id="UP000640485">
    <property type="component" value="Unassembled WGS sequence"/>
</dbReference>
<dbReference type="PANTHER" id="PTHR35936:SF17">
    <property type="entry name" value="ARGININE-BINDING EXTRACELLULAR PROTEIN ARTP"/>
    <property type="match status" value="1"/>
</dbReference>
<protein>
    <submittedName>
        <fullName evidence="4">ABC transporter substrate-binding protein</fullName>
    </submittedName>
</protein>
<sequence length="280" mass="29954">MKQTLGTALLAATFLAVVGPVAAQTCTPAISDDHLVEPGKLMLSINPTNPPQQYVDDKGQLQGLNVELAAEVAERLCIQIELVRMDFPAMIPAMNAGRIDGLNTGMFWNEERSKLMYTVPYSQQSISVAVLPDSDVQMAGDQDLLGKSSAVEVNSYQMAWLNKFSETAAAEGKSAIDVRSFPTASNVVAALRARQVDNAVLVDSVARDLVGRGQVKEVLSGLGKTRATLAFRDKAVADAIVTALNEMREDGSYDALFEKFSLTPLAQDEPLEIAGPGPAN</sequence>
<dbReference type="EMBL" id="JAEPRQ010000010">
    <property type="protein sequence ID" value="MBK4217892.1"/>
    <property type="molecule type" value="Genomic_DNA"/>
</dbReference>
<keyword evidence="1 2" id="KW-0732">Signal</keyword>
<dbReference type="PANTHER" id="PTHR35936">
    <property type="entry name" value="MEMBRANE-BOUND LYTIC MUREIN TRANSGLYCOSYLASE F"/>
    <property type="match status" value="1"/>
</dbReference>
<name>A0A934W0A6_9RHOB</name>
<feature type="chain" id="PRO_5037713018" evidence="2">
    <location>
        <begin position="24"/>
        <end position="280"/>
    </location>
</feature>
<dbReference type="Gene3D" id="3.40.190.10">
    <property type="entry name" value="Periplasmic binding protein-like II"/>
    <property type="match status" value="2"/>
</dbReference>
<comment type="caution">
    <text evidence="4">The sequence shown here is derived from an EMBL/GenBank/DDBJ whole genome shotgun (WGS) entry which is preliminary data.</text>
</comment>
<feature type="domain" description="Solute-binding protein family 3/N-terminal" evidence="3">
    <location>
        <begin position="40"/>
        <end position="264"/>
    </location>
</feature>
<dbReference type="SUPFAM" id="SSF53850">
    <property type="entry name" value="Periplasmic binding protein-like II"/>
    <property type="match status" value="1"/>
</dbReference>
<evidence type="ECO:0000259" key="3">
    <source>
        <dbReference type="SMART" id="SM00062"/>
    </source>
</evidence>
<evidence type="ECO:0000256" key="2">
    <source>
        <dbReference type="SAM" id="SignalP"/>
    </source>
</evidence>